<accession>A0A365XR80</accession>
<comment type="caution">
    <text evidence="1">The sequence shown here is derived from an EMBL/GenBank/DDBJ whole genome shotgun (WGS) entry which is preliminary data.</text>
</comment>
<protein>
    <submittedName>
        <fullName evidence="1">Uncharacterized protein</fullName>
    </submittedName>
</protein>
<dbReference type="Proteomes" id="UP000253410">
    <property type="component" value="Unassembled WGS sequence"/>
</dbReference>
<reference evidence="1 2" key="1">
    <citation type="submission" date="2018-05" db="EMBL/GenBank/DDBJ databases">
        <title>Chitinophaga sp. K3CV102501T nov., isolated from isolated from a monsoon evergreen broad-leaved forest soil.</title>
        <authorList>
            <person name="Lv Y."/>
        </authorList>
    </citation>
    <scope>NUCLEOTIDE SEQUENCE [LARGE SCALE GENOMIC DNA]</scope>
    <source>
        <strain evidence="1 2">GDMCC 1.1325</strain>
    </source>
</reference>
<dbReference type="EMBL" id="QFFJ01000002">
    <property type="protein sequence ID" value="RBL88867.1"/>
    <property type="molecule type" value="Genomic_DNA"/>
</dbReference>
<organism evidence="1 2">
    <name type="scientific">Chitinophaga flava</name>
    <dbReference type="NCBI Taxonomy" id="2259036"/>
    <lineage>
        <taxon>Bacteria</taxon>
        <taxon>Pseudomonadati</taxon>
        <taxon>Bacteroidota</taxon>
        <taxon>Chitinophagia</taxon>
        <taxon>Chitinophagales</taxon>
        <taxon>Chitinophagaceae</taxon>
        <taxon>Chitinophaga</taxon>
    </lineage>
</organism>
<keyword evidence="2" id="KW-1185">Reference proteome</keyword>
<dbReference type="OrthoDB" id="65842at2"/>
<evidence type="ECO:0000313" key="1">
    <source>
        <dbReference type="EMBL" id="RBL88867.1"/>
    </source>
</evidence>
<dbReference type="RefSeq" id="WP_113617609.1">
    <property type="nucleotide sequence ID" value="NZ_QFFJ01000002.1"/>
</dbReference>
<dbReference type="AlphaFoldDB" id="A0A365XR80"/>
<evidence type="ECO:0000313" key="2">
    <source>
        <dbReference type="Proteomes" id="UP000253410"/>
    </source>
</evidence>
<proteinExistence type="predicted"/>
<sequence length="67" mass="7562">MKLKIVSWKKLQETLPTSGKHIVAQQTDDSLVVYQAFQPAIANYAVAGRLEDLLVPEESLYFCKTVH</sequence>
<gene>
    <name evidence="1" type="ORF">DF182_20145</name>
</gene>
<name>A0A365XR80_9BACT</name>